<dbReference type="Gene3D" id="3.90.320.10">
    <property type="match status" value="1"/>
</dbReference>
<comment type="miscellaneous">
    <text evidence="15">In the RecBCD complex, RecB has a slow 3'-5' helicase, an exonuclease activity and loads RecA onto ssDNA, RecD has a fast 5'-3' helicase activity, while RecC stimulates the ATPase and processivity of the RecB helicase and contributes to recognition of the Chi site.</text>
</comment>
<comment type="catalytic activity">
    <reaction evidence="15">
        <text>Exonucleolytic cleavage (in the presence of ATP) in either 5'- to 3'- or 3'- to 5'-direction to yield 5'-phosphooligonucleotides.</text>
        <dbReference type="EC" id="3.1.11.5"/>
    </reaction>
</comment>
<feature type="binding site" evidence="15">
    <location>
        <position position="1082"/>
    </location>
    <ligand>
        <name>Mg(2+)</name>
        <dbReference type="ChEBI" id="CHEBI:18420"/>
    </ligand>
</feature>
<keyword evidence="3 15" id="KW-0547">Nucleotide-binding</keyword>
<feature type="domain" description="UvrD-like helicase C-terminal" evidence="18">
    <location>
        <begin position="487"/>
        <end position="756"/>
    </location>
</feature>
<evidence type="ECO:0000256" key="1">
    <source>
        <dbReference type="ARBA" id="ARBA00022722"/>
    </source>
</evidence>
<dbReference type="Pfam" id="PF00580">
    <property type="entry name" value="UvrD-helicase"/>
    <property type="match status" value="1"/>
</dbReference>
<evidence type="ECO:0000256" key="9">
    <source>
        <dbReference type="ARBA" id="ARBA00022842"/>
    </source>
</evidence>
<evidence type="ECO:0000259" key="18">
    <source>
        <dbReference type="PROSITE" id="PS51217"/>
    </source>
</evidence>
<keyword evidence="10 15" id="KW-0238">DNA-binding</keyword>
<evidence type="ECO:0000256" key="16">
    <source>
        <dbReference type="PROSITE-ProRule" id="PRU00560"/>
    </source>
</evidence>
<keyword evidence="12 15" id="KW-0413">Isomerase</keyword>
<evidence type="ECO:0000256" key="2">
    <source>
        <dbReference type="ARBA" id="ARBA00022723"/>
    </source>
</evidence>
<reference evidence="19" key="1">
    <citation type="submission" date="2023-06" db="EMBL/GenBank/DDBJ databases">
        <title>Uncultivated large filamentous bacteria from sulfidic sediments reveal new species and different genomic features in energy metabolism and defense.</title>
        <authorList>
            <person name="Fonseca A."/>
        </authorList>
    </citation>
    <scope>NUCLEOTIDE SEQUENCE</scope>
    <source>
        <strain evidence="19">HSG4</strain>
    </source>
</reference>
<keyword evidence="8 15" id="KW-0067">ATP-binding</keyword>
<dbReference type="EC" id="3.1.11.5" evidence="15"/>
<dbReference type="CDD" id="cd22352">
    <property type="entry name" value="RecB_C-like"/>
    <property type="match status" value="1"/>
</dbReference>
<evidence type="ECO:0000256" key="10">
    <source>
        <dbReference type="ARBA" id="ARBA00023125"/>
    </source>
</evidence>
<feature type="region of interest" description="DNA-binding and helicase activity, interacts with RecC" evidence="15">
    <location>
        <begin position="1"/>
        <end position="848"/>
    </location>
</feature>
<comment type="catalytic activity">
    <reaction evidence="14 15">
        <text>ATP + H2O = ADP + phosphate + H(+)</text>
        <dbReference type="Rhea" id="RHEA:13065"/>
        <dbReference type="ChEBI" id="CHEBI:15377"/>
        <dbReference type="ChEBI" id="CHEBI:15378"/>
        <dbReference type="ChEBI" id="CHEBI:30616"/>
        <dbReference type="ChEBI" id="CHEBI:43474"/>
        <dbReference type="ChEBI" id="CHEBI:456216"/>
        <dbReference type="EC" id="5.6.2.4"/>
    </reaction>
</comment>
<feature type="domain" description="UvrD-like helicase ATP-binding" evidence="17">
    <location>
        <begin position="3"/>
        <end position="453"/>
    </location>
</feature>
<protein>
    <recommendedName>
        <fullName evidence="15">RecBCD enzyme subunit RecB</fullName>
        <ecNumber evidence="15">3.1.11.5</ecNumber>
        <ecNumber evidence="15">5.6.2.4</ecNumber>
    </recommendedName>
    <alternativeName>
        <fullName evidence="15">DNA 3'-5' helicase subunit RecB</fullName>
    </alternativeName>
    <alternativeName>
        <fullName evidence="15">Exonuclease V subunit RecB</fullName>
        <shortName evidence="15">ExoV subunit RecB</shortName>
    </alternativeName>
    <alternativeName>
        <fullName evidence="15">Helicase/nuclease RecBCD subunit RecB</fullName>
    </alternativeName>
</protein>
<accession>A0ABT7VQS9</accession>
<evidence type="ECO:0000313" key="20">
    <source>
        <dbReference type="Proteomes" id="UP001171945"/>
    </source>
</evidence>
<feature type="binding site" evidence="15">
    <location>
        <position position="1095"/>
    </location>
    <ligand>
        <name>Mg(2+)</name>
        <dbReference type="ChEBI" id="CHEBI:18420"/>
    </ligand>
</feature>
<feature type="region of interest" description="Nuclease activity, interacts with RecD and RecA" evidence="15">
    <location>
        <begin position="909"/>
        <end position="1200"/>
    </location>
</feature>
<feature type="binding site" evidence="16">
    <location>
        <begin position="24"/>
        <end position="31"/>
    </location>
    <ligand>
        <name>ATP</name>
        <dbReference type="ChEBI" id="CHEBI:30616"/>
    </ligand>
</feature>
<dbReference type="SUPFAM" id="SSF52980">
    <property type="entry name" value="Restriction endonuclease-like"/>
    <property type="match status" value="1"/>
</dbReference>
<keyword evidence="11 15" id="KW-0234">DNA repair</keyword>
<dbReference type="PROSITE" id="PS51217">
    <property type="entry name" value="UVRD_HELICASE_CTER"/>
    <property type="match status" value="1"/>
</dbReference>
<dbReference type="InterPro" id="IPR004586">
    <property type="entry name" value="RecB"/>
</dbReference>
<dbReference type="HAMAP" id="MF_01485">
    <property type="entry name" value="RecB"/>
    <property type="match status" value="1"/>
</dbReference>
<evidence type="ECO:0000256" key="5">
    <source>
        <dbReference type="ARBA" id="ARBA00022801"/>
    </source>
</evidence>
<dbReference type="PANTHER" id="PTHR11070">
    <property type="entry name" value="UVRD / RECB / PCRA DNA HELICASE FAMILY MEMBER"/>
    <property type="match status" value="1"/>
</dbReference>
<dbReference type="Gene3D" id="1.10.3170.10">
    <property type="entry name" value="Recbcd, chain B, domain 2"/>
    <property type="match status" value="1"/>
</dbReference>
<feature type="active site" description="For nuclease activity" evidence="15">
    <location>
        <position position="1095"/>
    </location>
</feature>
<evidence type="ECO:0000256" key="12">
    <source>
        <dbReference type="ARBA" id="ARBA00023235"/>
    </source>
</evidence>
<dbReference type="InterPro" id="IPR011335">
    <property type="entry name" value="Restrct_endonuc-II-like"/>
</dbReference>
<keyword evidence="20" id="KW-1185">Reference proteome</keyword>
<evidence type="ECO:0000256" key="7">
    <source>
        <dbReference type="ARBA" id="ARBA00022839"/>
    </source>
</evidence>
<dbReference type="SUPFAM" id="SSF52540">
    <property type="entry name" value="P-loop containing nucleoside triphosphate hydrolases"/>
    <property type="match status" value="1"/>
</dbReference>
<evidence type="ECO:0000259" key="17">
    <source>
        <dbReference type="PROSITE" id="PS51198"/>
    </source>
</evidence>
<evidence type="ECO:0000256" key="6">
    <source>
        <dbReference type="ARBA" id="ARBA00022806"/>
    </source>
</evidence>
<comment type="domain">
    <text evidence="15">The C-terminal domain has nuclease activity and interacts with RecD. It interacts with RecA, facilitating its loading onto ssDNA.</text>
</comment>
<dbReference type="Proteomes" id="UP001171945">
    <property type="component" value="Unassembled WGS sequence"/>
</dbReference>
<comment type="function">
    <text evidence="15">A helicase/nuclease that prepares dsDNA breaks (DSB) for recombinational DNA repair. Binds to DSBs and unwinds DNA via a highly rapid and processive ATP-dependent bidirectional helicase activity. Unwinds dsDNA until it encounters a Chi (crossover hotspot instigator) sequence from the 3' direction. Cuts ssDNA a few nucleotides 3' to the Chi site. The properties and activities of the enzyme are changed at Chi. The Chi-altered holoenzyme produces a long 3'-ssDNA overhang and facilitates RecA-binding to the ssDNA for homologous DNA recombination and repair. Holoenzyme degrades any linearized DNA that is unable to undergo homologous recombination. In the holoenzyme this subunit contributes ATPase, 3'-5' helicase, exonuclease activity and loads RecA onto ssDNA.</text>
</comment>
<comment type="domain">
    <text evidence="15">The N-terminal DNA-binding domain is a ssDNA-dependent ATPase and has ATP-dependent 3'-5' helicase function. This domain interacts with RecC.</text>
</comment>
<dbReference type="Gene3D" id="3.40.50.300">
    <property type="entry name" value="P-loop containing nucleotide triphosphate hydrolases"/>
    <property type="match status" value="2"/>
</dbReference>
<keyword evidence="4 15" id="KW-0227">DNA damage</keyword>
<comment type="catalytic activity">
    <reaction evidence="13 15">
        <text>Couples ATP hydrolysis with the unwinding of duplex DNA by translocating in the 3'-5' direction.</text>
        <dbReference type="EC" id="5.6.2.4"/>
    </reaction>
</comment>
<dbReference type="Pfam" id="PF13361">
    <property type="entry name" value="UvrD_C"/>
    <property type="match status" value="1"/>
</dbReference>
<dbReference type="InterPro" id="IPR014017">
    <property type="entry name" value="DNA_helicase_UvrD-like_C"/>
</dbReference>
<name>A0ABT7VQS9_9GAMM</name>
<evidence type="ECO:0000256" key="13">
    <source>
        <dbReference type="ARBA" id="ARBA00034617"/>
    </source>
</evidence>
<keyword evidence="9 15" id="KW-0460">Magnesium</keyword>
<dbReference type="InterPro" id="IPR027417">
    <property type="entry name" value="P-loop_NTPase"/>
</dbReference>
<comment type="subunit">
    <text evidence="15">Heterotrimer of RecB, RecC and RecD. All subunits contribute to DNA-binding. Interacts with RecA.</text>
</comment>
<sequence>MNPQTIEKLEPLAAPLQGTNLIEASAGTGKTYTMTTLVIRLILEKNLTIDQILVVTFTEAATEELRDRIRRRLREALTAFQQGGYPDDDVLAELMRQCSDHKEAIFHLTNALRGFDQAAIFTIHSFCRQMLQDNAFESGILFDAELVSDQSHLLREIVEDFWRQHFYQTSQLFITYALEKRFNHPASLLRILRHGQYVGQPFLRIIPKQDAPMTEAKELAFYTAFTETQRVWQSESAEIEELLLNDKGLNGNKYRKKSIPQWCKTVDHFLNALKMSITLPEKWIKFTPSELARSVKKNKLPPEHVFFDCCEKLLDCQQALSECYQEKLLALKIELFQMAEQALADKKQQHHIQSFDDLLINLHKALKGKNADNLALMIRKKYPAALIDEFQDTDPVQYEIFRIIYGDGNRTLFLIGDPKQAIYSFRGADIFTYINACHDAKHRYTLATNWRSEPALIGGVNKLFEKTECPFIFKDIPFQPVQAPAFSERKEENIRLKIENKFLPPLQFWFVSRGMAECALDKPINKEWARQQIPISVAHEIARLLVLGQQEQAVIGDKPLVAGDIAVLVRTNTQAQQMQKVLSQLQIPSVLYSRESLLTSYEMMEIERVLVAVADYNNEALIKAALTTEMLGVSGTELHHLMENDREWQERLNRFQYYHFLWRNIGFIQMYRTLLLKEQIQLRLLSRPDGERRLTNVLHAAEMLQQAAVQQKLGVSGLCQWLSRQRHKETTAEEEQLRLESDEKRVKIVTIHKSKGLEYPIVFCPFVWDGYLHNHKAEQFTFHNEEDELTLDLGSFKQEEHRELALEEERAENLRLFYVAVTRAKHRCYLIWGAFRDAKTSALAYLLHPGETDVENIDDTTLWQNLQRFADQTNVQVSHCPIDKTPYHRPIETAEQLKPRPFFGKIDKTWKVSSFTSLSASTIETTDRPDHDETIRFSIQEKPNTNENNIFTFPRGARTGSCMHGLFENLDFKTPESQLPDFIKAQLQNFGYAEKWQNAITTLVKHVLTTSLEPQQDLTLSALTFDKRLNELEFYYPLSHITPSGLRAVFAKFGHQNLTHFTEEMNRLTFYPVRGFMKGYIDMVFEYKGRYYLVDYKSNMLGIHQENYHYTHLNGEMARAGYILQYHIYVVALHRYLSTRLPGYRYDAHFGGVYYLFLRGMNSDWGAHYGIYRDKPSAALIKELSAYFGKILESKALALE</sequence>
<keyword evidence="5 15" id="KW-0378">Hydrolase</keyword>
<keyword evidence="7 15" id="KW-0269">Exonuclease</keyword>
<proteinExistence type="inferred from homology"/>
<dbReference type="NCBIfam" id="TIGR00609">
    <property type="entry name" value="recB"/>
    <property type="match status" value="1"/>
</dbReference>
<keyword evidence="6 15" id="KW-0347">Helicase</keyword>
<comment type="cofactor">
    <cofactor evidence="15">
        <name>Mg(2+)</name>
        <dbReference type="ChEBI" id="CHEBI:18420"/>
    </cofactor>
    <text evidence="15">Binds 1 Mg(2+) ion per subunit.</text>
</comment>
<gene>
    <name evidence="15 19" type="primary">recB</name>
    <name evidence="19" type="ORF">QUF54_00800</name>
</gene>
<evidence type="ECO:0000256" key="15">
    <source>
        <dbReference type="HAMAP-Rule" id="MF_01485"/>
    </source>
</evidence>
<dbReference type="InterPro" id="IPR011604">
    <property type="entry name" value="PDDEXK-like_dom_sf"/>
</dbReference>
<evidence type="ECO:0000256" key="3">
    <source>
        <dbReference type="ARBA" id="ARBA00022741"/>
    </source>
</evidence>
<keyword evidence="2 15" id="KW-0479">Metal-binding</keyword>
<evidence type="ECO:0000313" key="19">
    <source>
        <dbReference type="EMBL" id="MDM8561873.1"/>
    </source>
</evidence>
<dbReference type="InterPro" id="IPR000212">
    <property type="entry name" value="DNA_helicase_UvrD/REP"/>
</dbReference>
<organism evidence="19 20">
    <name type="scientific">Candidatus Marithioploca araucensis</name>
    <dbReference type="NCBI Taxonomy" id="70273"/>
    <lineage>
        <taxon>Bacteria</taxon>
        <taxon>Pseudomonadati</taxon>
        <taxon>Pseudomonadota</taxon>
        <taxon>Gammaproteobacteria</taxon>
        <taxon>Thiotrichales</taxon>
        <taxon>Thiotrichaceae</taxon>
        <taxon>Candidatus Marithioploca</taxon>
    </lineage>
</organism>
<dbReference type="GO" id="GO:0008854">
    <property type="term" value="F:exodeoxyribonuclease V activity"/>
    <property type="evidence" value="ECO:0007669"/>
    <property type="project" value="UniProtKB-EC"/>
</dbReference>
<dbReference type="InterPro" id="IPR014016">
    <property type="entry name" value="UvrD-like_ATP-bd"/>
</dbReference>
<evidence type="ECO:0000256" key="14">
    <source>
        <dbReference type="ARBA" id="ARBA00048988"/>
    </source>
</evidence>
<dbReference type="PANTHER" id="PTHR11070:SF23">
    <property type="entry name" value="RECBCD ENZYME SUBUNIT RECB"/>
    <property type="match status" value="1"/>
</dbReference>
<evidence type="ECO:0000256" key="8">
    <source>
        <dbReference type="ARBA" id="ARBA00022840"/>
    </source>
</evidence>
<comment type="similarity">
    <text evidence="15">Belongs to the helicase family. UvrD subfamily.</text>
</comment>
<evidence type="ECO:0000256" key="11">
    <source>
        <dbReference type="ARBA" id="ARBA00023204"/>
    </source>
</evidence>
<dbReference type="Gene3D" id="1.10.486.10">
    <property type="entry name" value="PCRA, domain 4"/>
    <property type="match status" value="1"/>
</dbReference>
<keyword evidence="1 15" id="KW-0540">Nuclease</keyword>
<feature type="binding site" evidence="15">
    <location>
        <position position="964"/>
    </location>
    <ligand>
        <name>Mg(2+)</name>
        <dbReference type="ChEBI" id="CHEBI:18420"/>
    </ligand>
</feature>
<evidence type="ECO:0000256" key="4">
    <source>
        <dbReference type="ARBA" id="ARBA00022763"/>
    </source>
</evidence>
<dbReference type="EC" id="5.6.2.4" evidence="15"/>
<dbReference type="EMBL" id="JAUCGM010000015">
    <property type="protein sequence ID" value="MDM8561873.1"/>
    <property type="molecule type" value="Genomic_DNA"/>
</dbReference>
<comment type="caution">
    <text evidence="19">The sequence shown here is derived from an EMBL/GenBank/DDBJ whole genome shotgun (WGS) entry which is preliminary data.</text>
</comment>
<dbReference type="PROSITE" id="PS51198">
    <property type="entry name" value="UVRD_HELICASE_ATP_BIND"/>
    <property type="match status" value="1"/>
</dbReference>